<dbReference type="GO" id="GO:0016740">
    <property type="term" value="F:transferase activity"/>
    <property type="evidence" value="ECO:0007669"/>
    <property type="project" value="UniProtKB-KW"/>
</dbReference>
<comment type="caution">
    <text evidence="1">The sequence shown here is derived from an EMBL/GenBank/DDBJ whole genome shotgun (WGS) entry which is preliminary data.</text>
</comment>
<name>W1DE83_KLEPN</name>
<reference evidence="1" key="1">
    <citation type="submission" date="2013-10" db="EMBL/GenBank/DDBJ databases">
        <title>Antibiotic resistance diversity of beta-lactamase producers in the General Hospital Vienna.</title>
        <authorList>
            <person name="Barisic I."/>
            <person name="Mitteregger D."/>
            <person name="Hirschl A.M."/>
            <person name="Noehammer C."/>
            <person name="Wiesinger-Mayr H."/>
        </authorList>
    </citation>
    <scope>NUCLEOTIDE SEQUENCE [LARGE SCALE GENOMIC DNA]</scope>
    <source>
        <strain evidence="1">IS43</strain>
    </source>
</reference>
<evidence type="ECO:0000313" key="1">
    <source>
        <dbReference type="EMBL" id="CDL07688.1"/>
    </source>
</evidence>
<keyword evidence="2" id="KW-1185">Reference proteome</keyword>
<organism evidence="1 2">
    <name type="scientific">Klebsiella pneumoniae IS43</name>
    <dbReference type="NCBI Taxonomy" id="1432552"/>
    <lineage>
        <taxon>Bacteria</taxon>
        <taxon>Pseudomonadati</taxon>
        <taxon>Pseudomonadota</taxon>
        <taxon>Gammaproteobacteria</taxon>
        <taxon>Enterobacterales</taxon>
        <taxon>Enterobacteriaceae</taxon>
        <taxon>Klebsiella/Raoultella group</taxon>
        <taxon>Klebsiella</taxon>
        <taxon>Klebsiella pneumoniae complex</taxon>
    </lineage>
</organism>
<dbReference type="EMBL" id="CBWK010000088">
    <property type="protein sequence ID" value="CDL07688.1"/>
    <property type="molecule type" value="Genomic_DNA"/>
</dbReference>
<evidence type="ECO:0000313" key="2">
    <source>
        <dbReference type="Proteomes" id="UP000019183"/>
    </source>
</evidence>
<sequence length="287" mass="31434">MVEQRQEGAWAAGSKLLPGAVAGIVGAFDADQHTGLLILPGVHADAGHLPHLGVSAVGADNQPGVDRLPLAQMQRRLRLAALHRFQFATDAQGNRLMRRQRLPQAPLQNLVLDHIAQLRQLELRGVEGDVRALPLPGLQTRYAWTRIARMASQTPRLFSRPTEAALIAEIRTSGADAGSNAGGAAFSSTVTVNPCCASPNARRRRPCRRPRWRHLLRELSWLLSLKQNPLSLPDFSPSCGDNARTGQGATKALQYAPWNAKFTLYISPRFGYLLLSMSKSMTKKTPY</sequence>
<protein>
    <submittedName>
        <fullName evidence="1">tRNA-i(6)A37 methylthiotransferase</fullName>
    </submittedName>
</protein>
<accession>W1DE83</accession>
<dbReference type="AlphaFoldDB" id="W1DE83"/>
<dbReference type="Proteomes" id="UP000019183">
    <property type="component" value="Unassembled WGS sequence"/>
</dbReference>
<proteinExistence type="predicted"/>